<dbReference type="PANTHER" id="PTHR30619:SF7">
    <property type="entry name" value="BETA-LACTAMASE DOMAIN PROTEIN"/>
    <property type="match status" value="1"/>
</dbReference>
<dbReference type="SUPFAM" id="SSF56281">
    <property type="entry name" value="Metallo-hydrolase/oxidoreductase"/>
    <property type="match status" value="1"/>
</dbReference>
<dbReference type="SUPFAM" id="SSF81585">
    <property type="entry name" value="PsbU/PolX domain-like"/>
    <property type="match status" value="1"/>
</dbReference>
<dbReference type="Pfam" id="PF12836">
    <property type="entry name" value="HHH_3"/>
    <property type="match status" value="1"/>
</dbReference>
<evidence type="ECO:0000259" key="3">
    <source>
        <dbReference type="SMART" id="SM00849"/>
    </source>
</evidence>
<dbReference type="Gene3D" id="3.60.15.10">
    <property type="entry name" value="Ribonuclease Z/Hydroxyacylglutathione hydrolase-like"/>
    <property type="match status" value="1"/>
</dbReference>
<dbReference type="Pfam" id="PF00753">
    <property type="entry name" value="Lactamase_B"/>
    <property type="match status" value="1"/>
</dbReference>
<feature type="compositionally biased region" description="Basic and acidic residues" evidence="1">
    <location>
        <begin position="41"/>
        <end position="54"/>
    </location>
</feature>
<gene>
    <name evidence="4" type="ORF">EBO34_04525</name>
</gene>
<feature type="region of interest" description="Disordered" evidence="1">
    <location>
        <begin position="34"/>
        <end position="63"/>
    </location>
</feature>
<evidence type="ECO:0000256" key="1">
    <source>
        <dbReference type="SAM" id="MobiDB-lite"/>
    </source>
</evidence>
<dbReference type="CDD" id="cd07731">
    <property type="entry name" value="ComA-like_MBL-fold"/>
    <property type="match status" value="1"/>
</dbReference>
<dbReference type="InterPro" id="IPR036866">
    <property type="entry name" value="RibonucZ/Hydroxyglut_hydro"/>
</dbReference>
<keyword evidence="4" id="KW-0378">Hydrolase</keyword>
<feature type="chain" id="PRO_5039364684" evidence="2">
    <location>
        <begin position="28"/>
        <end position="396"/>
    </location>
</feature>
<keyword evidence="2" id="KW-0732">Signal</keyword>
<dbReference type="InterPro" id="IPR035681">
    <property type="entry name" value="ComA-like_MBL"/>
</dbReference>
<dbReference type="InterPro" id="IPR001279">
    <property type="entry name" value="Metallo-B-lactamas"/>
</dbReference>
<dbReference type="PROSITE" id="PS51257">
    <property type="entry name" value="PROKAR_LIPOPROTEIN"/>
    <property type="match status" value="1"/>
</dbReference>
<dbReference type="Gene3D" id="1.10.150.320">
    <property type="entry name" value="Photosystem II 12 kDa extrinsic protein"/>
    <property type="match status" value="1"/>
</dbReference>
<dbReference type="InterPro" id="IPR052159">
    <property type="entry name" value="Competence_DNA_uptake"/>
</dbReference>
<dbReference type="SMART" id="SM00849">
    <property type="entry name" value="Lactamase_B"/>
    <property type="match status" value="1"/>
</dbReference>
<evidence type="ECO:0000313" key="5">
    <source>
        <dbReference type="Proteomes" id="UP000278746"/>
    </source>
</evidence>
<dbReference type="OrthoDB" id="9761531at2"/>
<protein>
    <submittedName>
        <fullName evidence="4">MBL fold metallo-hydrolase</fullName>
    </submittedName>
</protein>
<organism evidence="4 5">
    <name type="scientific">Alteribacter keqinensis</name>
    <dbReference type="NCBI Taxonomy" id="2483800"/>
    <lineage>
        <taxon>Bacteria</taxon>
        <taxon>Bacillati</taxon>
        <taxon>Bacillota</taxon>
        <taxon>Bacilli</taxon>
        <taxon>Bacillales</taxon>
        <taxon>Bacillaceae</taxon>
        <taxon>Alteribacter</taxon>
    </lineage>
</organism>
<reference evidence="4 5" key="1">
    <citation type="submission" date="2018-10" db="EMBL/GenBank/DDBJ databases">
        <title>Bacillus Keqinensis sp. nov., a moderately halophilic bacterium isolated from a saline-alkaline lake.</title>
        <authorList>
            <person name="Wang H."/>
        </authorList>
    </citation>
    <scope>NUCLEOTIDE SEQUENCE [LARGE SCALE GENOMIC DNA]</scope>
    <source>
        <strain evidence="4 5">KQ-3</strain>
    </source>
</reference>
<keyword evidence="5" id="KW-1185">Reference proteome</keyword>
<sequence>MVWWGNKVNNKISLTLLTVLLLFLAGACGVDEFTEGGQSSHNEEAVEEKNKEEETNGPLSEMPKGSLEVSFLDVGQGDATLFQTEEAVILVDAGRHDQDEVVHYLNERGVTHIDLLVGTHPHADHIGQMPQVLDAFEVKEVWMSGSEAGSQTFEHTLEAILASEADYYEPRAGESFTVGDLSVEVIHPEELTNNLNDDSVSMNISFGEVRFILTGDAENRAEHEMLRRNNHINATILKAGHHGSSTSNTAPFIEAVNPDAAIYSAGENNQYGHPHSEVIELFHQMNIPLFGTAEHGTVTVKTDGESFELLTEKSTDNITENQQERDKSNNQEECIDINEADLEALMTIIHIGEERGKSLKELRPFESVKDLTRINGISEGRLSEIKSQGLACVSSY</sequence>
<dbReference type="GO" id="GO:0016787">
    <property type="term" value="F:hydrolase activity"/>
    <property type="evidence" value="ECO:0007669"/>
    <property type="project" value="UniProtKB-KW"/>
</dbReference>
<evidence type="ECO:0000256" key="2">
    <source>
        <dbReference type="SAM" id="SignalP"/>
    </source>
</evidence>
<evidence type="ECO:0000313" key="4">
    <source>
        <dbReference type="EMBL" id="RNA69218.1"/>
    </source>
</evidence>
<comment type="caution">
    <text evidence="4">The sequence shown here is derived from an EMBL/GenBank/DDBJ whole genome shotgun (WGS) entry which is preliminary data.</text>
</comment>
<accession>A0A3M7TU99</accession>
<feature type="signal peptide" evidence="2">
    <location>
        <begin position="1"/>
        <end position="27"/>
    </location>
</feature>
<dbReference type="AlphaFoldDB" id="A0A3M7TU99"/>
<dbReference type="PANTHER" id="PTHR30619">
    <property type="entry name" value="DNA INTERNALIZATION/COMPETENCE PROTEIN COMEC/REC2"/>
    <property type="match status" value="1"/>
</dbReference>
<dbReference type="EMBL" id="RHIB01000001">
    <property type="protein sequence ID" value="RNA69218.1"/>
    <property type="molecule type" value="Genomic_DNA"/>
</dbReference>
<name>A0A3M7TU99_9BACI</name>
<proteinExistence type="predicted"/>
<dbReference type="Proteomes" id="UP000278746">
    <property type="component" value="Unassembled WGS sequence"/>
</dbReference>
<feature type="domain" description="Metallo-beta-lactamase" evidence="3">
    <location>
        <begin position="76"/>
        <end position="267"/>
    </location>
</feature>